<evidence type="ECO:0000259" key="4">
    <source>
        <dbReference type="Pfam" id="PF13439"/>
    </source>
</evidence>
<dbReference type="PANTHER" id="PTHR45947">
    <property type="entry name" value="SULFOQUINOVOSYL TRANSFERASE SQD2"/>
    <property type="match status" value="1"/>
</dbReference>
<name>A0A6H9XU82_9CORY</name>
<organism evidence="5 6">
    <name type="scientific">Corynebacterium matruchotii</name>
    <dbReference type="NCBI Taxonomy" id="43768"/>
    <lineage>
        <taxon>Bacteria</taxon>
        <taxon>Bacillati</taxon>
        <taxon>Actinomycetota</taxon>
        <taxon>Actinomycetes</taxon>
        <taxon>Mycobacteriales</taxon>
        <taxon>Corynebacteriaceae</taxon>
        <taxon>Corynebacterium</taxon>
    </lineage>
</organism>
<proteinExistence type="predicted"/>
<dbReference type="InterPro" id="IPR050194">
    <property type="entry name" value="Glycosyltransferase_grp1"/>
</dbReference>
<feature type="domain" description="Glycosyltransferase subfamily 4-like N-terminal" evidence="4">
    <location>
        <begin position="14"/>
        <end position="170"/>
    </location>
</feature>
<evidence type="ECO:0000313" key="6">
    <source>
        <dbReference type="Proteomes" id="UP000249886"/>
    </source>
</evidence>
<dbReference type="GeneID" id="84574295"/>
<evidence type="ECO:0000256" key="2">
    <source>
        <dbReference type="ARBA" id="ARBA00022679"/>
    </source>
</evidence>
<dbReference type="SUPFAM" id="SSF53756">
    <property type="entry name" value="UDP-Glycosyltransferase/glycogen phosphorylase"/>
    <property type="match status" value="1"/>
</dbReference>
<dbReference type="InterPro" id="IPR001296">
    <property type="entry name" value="Glyco_trans_1"/>
</dbReference>
<comment type="caution">
    <text evidence="5">The sequence shown here is derived from an EMBL/GenBank/DDBJ whole genome shotgun (WGS) entry which is preliminary data.</text>
</comment>
<dbReference type="EC" id="2.4.1.345" evidence="5"/>
<dbReference type="AlphaFoldDB" id="A0A6H9XU82"/>
<dbReference type="RefSeq" id="WP_005525742.1">
    <property type="nucleotide sequence ID" value="NZ_CP050134.2"/>
</dbReference>
<protein>
    <submittedName>
        <fullName evidence="5">Mannosyltransferase</fullName>
        <ecNumber evidence="5">2.4.1.345</ecNumber>
    </submittedName>
</protein>
<dbReference type="GO" id="GO:0043750">
    <property type="term" value="F:phosphatidylinositol alpha-mannosyltransferase activity"/>
    <property type="evidence" value="ECO:0007669"/>
    <property type="project" value="UniProtKB-EC"/>
</dbReference>
<dbReference type="Pfam" id="PF13439">
    <property type="entry name" value="Glyco_transf_4"/>
    <property type="match status" value="1"/>
</dbReference>
<dbReference type="Gene3D" id="3.40.50.2000">
    <property type="entry name" value="Glycogen Phosphorylase B"/>
    <property type="match status" value="2"/>
</dbReference>
<keyword evidence="1 5" id="KW-0328">Glycosyltransferase</keyword>
<accession>A0A6H9XU82</accession>
<sequence>MRVLLVTNDFPPTIGGIQSYLRDFISTLPPQDVVVFASTQDTAAAANWDGQAAYRVYRWPRRIMLPTPATVRRMRQIIRAENIDVVWFGAAAPLALMARAARAAGARRVIASTHGHEVGWSMLPGARQVLRVIGSHCDVVTYISDYTLSRFRAAFGEPTFEWLPSGVDSHRFSPLSAAQRQAVRSQLGWRTSGHYVVCISRLVPRKGQDQLVRLWPDVLTHFPDATLVIVGGGSRRFTARLRRLAGNLADDRIVFTGRVGEECMSHMLHAADVFAMPCRTRGGGLDVEGLGIVYLEAQAAGIPVIAGRSGGAPETVIPESGIVVDGRSQQDILAALIALLSDPKRRRDMGWRGRSFVERSWTWERMEARLRRILAGSET</sequence>
<dbReference type="FunFam" id="3.40.50.2000:FF:000115">
    <property type="entry name" value="Alpha-(1-6)-phosphatidylinositol monomannoside mannosyltransferase"/>
    <property type="match status" value="1"/>
</dbReference>
<gene>
    <name evidence="5" type="primary">pimB</name>
    <name evidence="5" type="ORF">NCTC10254_00994</name>
</gene>
<evidence type="ECO:0000256" key="1">
    <source>
        <dbReference type="ARBA" id="ARBA00022676"/>
    </source>
</evidence>
<dbReference type="EMBL" id="UARK01000002">
    <property type="protein sequence ID" value="SPW27718.1"/>
    <property type="molecule type" value="Genomic_DNA"/>
</dbReference>
<dbReference type="CDD" id="cd03801">
    <property type="entry name" value="GT4_PimA-like"/>
    <property type="match status" value="1"/>
</dbReference>
<dbReference type="InterPro" id="IPR028098">
    <property type="entry name" value="Glyco_trans_4-like_N"/>
</dbReference>
<dbReference type="GO" id="GO:1903509">
    <property type="term" value="P:liposaccharide metabolic process"/>
    <property type="evidence" value="ECO:0007669"/>
    <property type="project" value="UniProtKB-ARBA"/>
</dbReference>
<dbReference type="Pfam" id="PF00534">
    <property type="entry name" value="Glycos_transf_1"/>
    <property type="match status" value="1"/>
</dbReference>
<feature type="domain" description="Glycosyl transferase family 1" evidence="3">
    <location>
        <begin position="180"/>
        <end position="354"/>
    </location>
</feature>
<dbReference type="GO" id="GO:1901137">
    <property type="term" value="P:carbohydrate derivative biosynthetic process"/>
    <property type="evidence" value="ECO:0007669"/>
    <property type="project" value="UniProtKB-ARBA"/>
</dbReference>
<evidence type="ECO:0000313" key="5">
    <source>
        <dbReference type="EMBL" id="SPW27718.1"/>
    </source>
</evidence>
<dbReference type="PANTHER" id="PTHR45947:SF3">
    <property type="entry name" value="SULFOQUINOVOSYL TRANSFERASE SQD2"/>
    <property type="match status" value="1"/>
</dbReference>
<reference evidence="5 6" key="1">
    <citation type="submission" date="2018-06" db="EMBL/GenBank/DDBJ databases">
        <authorList>
            <consortium name="Pathogen Informatics"/>
            <person name="Doyle S."/>
        </authorList>
    </citation>
    <scope>NUCLEOTIDE SEQUENCE [LARGE SCALE GENOMIC DNA]</scope>
    <source>
        <strain evidence="5 6">NCTC10254</strain>
    </source>
</reference>
<keyword evidence="2 5" id="KW-0808">Transferase</keyword>
<evidence type="ECO:0000259" key="3">
    <source>
        <dbReference type="Pfam" id="PF00534"/>
    </source>
</evidence>
<dbReference type="Proteomes" id="UP000249886">
    <property type="component" value="Unassembled WGS sequence"/>
</dbReference>